<evidence type="ECO:0000313" key="4">
    <source>
        <dbReference type="Proteomes" id="UP000244248"/>
    </source>
</evidence>
<dbReference type="GO" id="GO:0016788">
    <property type="term" value="F:hydrolase activity, acting on ester bonds"/>
    <property type="evidence" value="ECO:0007669"/>
    <property type="project" value="TreeGrafter"/>
</dbReference>
<dbReference type="Proteomes" id="UP000244248">
    <property type="component" value="Unassembled WGS sequence"/>
</dbReference>
<dbReference type="EMBL" id="QANS01000001">
    <property type="protein sequence ID" value="PTU33115.1"/>
    <property type="molecule type" value="Genomic_DNA"/>
</dbReference>
<organism evidence="3 4">
    <name type="scientific">Stenotrophobium rhamnosiphilum</name>
    <dbReference type="NCBI Taxonomy" id="2029166"/>
    <lineage>
        <taxon>Bacteria</taxon>
        <taxon>Pseudomonadati</taxon>
        <taxon>Pseudomonadota</taxon>
        <taxon>Gammaproteobacteria</taxon>
        <taxon>Nevskiales</taxon>
        <taxon>Nevskiaceae</taxon>
        <taxon>Stenotrophobium</taxon>
    </lineage>
</organism>
<dbReference type="SUPFAM" id="SSF53474">
    <property type="entry name" value="alpha/beta-Hydrolases"/>
    <property type="match status" value="2"/>
</dbReference>
<dbReference type="AlphaFoldDB" id="A0A2T5MKL8"/>
<comment type="caution">
    <text evidence="3">The sequence shown here is derived from an EMBL/GenBank/DDBJ whole genome shotgun (WGS) entry which is preliminary data.</text>
</comment>
<keyword evidence="4" id="KW-1185">Reference proteome</keyword>
<dbReference type="PANTHER" id="PTHR40841">
    <property type="entry name" value="SIDEROPHORE TRIACETYLFUSARININE C ESTERASE"/>
    <property type="match status" value="1"/>
</dbReference>
<dbReference type="Gene3D" id="3.40.50.1820">
    <property type="entry name" value="alpha/beta hydrolase"/>
    <property type="match status" value="2"/>
</dbReference>
<comment type="similarity">
    <text evidence="1">Belongs to the esterase D family.</text>
</comment>
<keyword evidence="2" id="KW-0378">Hydrolase</keyword>
<protein>
    <recommendedName>
        <fullName evidence="5">Alpha/beta hydrolase</fullName>
    </recommendedName>
</protein>
<evidence type="ECO:0008006" key="5">
    <source>
        <dbReference type="Google" id="ProtNLM"/>
    </source>
</evidence>
<dbReference type="InterPro" id="IPR052558">
    <property type="entry name" value="Siderophore_Hydrolase_D"/>
</dbReference>
<dbReference type="PANTHER" id="PTHR40841:SF2">
    <property type="entry name" value="SIDEROPHORE-DEGRADING ESTERASE (EUROFUNG)"/>
    <property type="match status" value="1"/>
</dbReference>
<dbReference type="InterPro" id="IPR000801">
    <property type="entry name" value="Esterase-like"/>
</dbReference>
<dbReference type="Pfam" id="PF00756">
    <property type="entry name" value="Esterase"/>
    <property type="match status" value="1"/>
</dbReference>
<accession>A0A2T5MKL8</accession>
<name>A0A2T5MKL8_9GAMM</name>
<sequence length="501" mass="55406">MNSEIMTSMSASRFSISLRDATCRRHTGIDCHELKASNDHVMYRVIVAVPVSYVEKPKRHYPLVVLLNACDIFGSAVEMSRLMAQTREIEESIIVCFETPTVTTDDVQRHGAFIAEQLLPWCRDKYRVAPGSVALFSGLVGTVEAILRNVGATALQPLLGVGDLNNDTNRVPMLVSGLRRHLGTGHEYGSEIVPLSNPFLSKTIGALRPFISALRSMTASAPENLSQYVIRSQQMERDFEVFAVLPASAAANPSRRYPTLLVLDANIEFSTVAEAAARMARRGEIEEIMVIGIGIPRSEGAVEFGFRRFEEFAPPPDGYRFDDRLGRIFRALFATRGQDARKCVGKASQLHSFLLDELLPTLTQQLPVDENNLDILGHSAGGTFVAYTLKQERSPFRNYAIISPGVGMSGSWLMREPQNSQASQALSKSARQAFFAVGGDEKTNRFCQIAGIPETEALSLQVRKQHSEMKVNFQCFDGETHSTIYPNAIAEALRSFYCIES</sequence>
<gene>
    <name evidence="3" type="ORF">CJD38_03140</name>
</gene>
<dbReference type="InterPro" id="IPR029058">
    <property type="entry name" value="AB_hydrolase_fold"/>
</dbReference>
<evidence type="ECO:0000256" key="2">
    <source>
        <dbReference type="ARBA" id="ARBA00022801"/>
    </source>
</evidence>
<evidence type="ECO:0000313" key="3">
    <source>
        <dbReference type="EMBL" id="PTU33115.1"/>
    </source>
</evidence>
<reference evidence="3 4" key="1">
    <citation type="submission" date="2018-04" db="EMBL/GenBank/DDBJ databases">
        <title>Novel species isolated from glacier.</title>
        <authorList>
            <person name="Liu Q."/>
            <person name="Xin Y.-H."/>
        </authorList>
    </citation>
    <scope>NUCLEOTIDE SEQUENCE [LARGE SCALE GENOMIC DNA]</scope>
    <source>
        <strain evidence="3 4">GT1R17</strain>
    </source>
</reference>
<evidence type="ECO:0000256" key="1">
    <source>
        <dbReference type="ARBA" id="ARBA00005622"/>
    </source>
</evidence>
<dbReference type="OrthoDB" id="9784036at2"/>
<proteinExistence type="inferred from homology"/>
<dbReference type="RefSeq" id="WP_107938823.1">
    <property type="nucleotide sequence ID" value="NZ_QANS01000001.1"/>
</dbReference>